<reference evidence="2" key="1">
    <citation type="submission" date="2022-09" db="EMBL/GenBank/DDBJ databases">
        <title>Rhodovastum sp. nov. RN2-1 isolated from soil in Seongnam, South Korea.</title>
        <authorList>
            <person name="Le N.T."/>
        </authorList>
    </citation>
    <scope>NUCLEOTIDE SEQUENCE</scope>
    <source>
        <strain evidence="2">RN2-1</strain>
    </source>
</reference>
<keyword evidence="3" id="KW-1185">Reference proteome</keyword>
<keyword evidence="1" id="KW-0732">Signal</keyword>
<reference evidence="2" key="2">
    <citation type="submission" date="2022-10" db="EMBL/GenBank/DDBJ databases">
        <authorList>
            <person name="Trinh H.N."/>
        </authorList>
    </citation>
    <scope>NUCLEOTIDE SEQUENCE</scope>
    <source>
        <strain evidence="2">RN2-1</strain>
    </source>
</reference>
<dbReference type="EMBL" id="JAPDNT010000001">
    <property type="protein sequence ID" value="MCW3473517.1"/>
    <property type="molecule type" value="Genomic_DNA"/>
</dbReference>
<comment type="caution">
    <text evidence="2">The sequence shown here is derived from an EMBL/GenBank/DDBJ whole genome shotgun (WGS) entry which is preliminary data.</text>
</comment>
<sequence>MRILAAIALSASLLTAACTTPDGRFDAGNTLALTAGLAALGGIAYLATRDDGDRHQGYGNRHGYGQRYGGGGHMRGRGW</sequence>
<name>A0AA41YQ75_9PROT</name>
<dbReference type="AlphaFoldDB" id="A0AA41YQ75"/>
<feature type="chain" id="PRO_5041199850" description="Lipoprotein" evidence="1">
    <location>
        <begin position="17"/>
        <end position="79"/>
    </location>
</feature>
<dbReference type="Proteomes" id="UP001165679">
    <property type="component" value="Unassembled WGS sequence"/>
</dbReference>
<proteinExistence type="predicted"/>
<accession>A0AA41YQ75</accession>
<dbReference type="PROSITE" id="PS51257">
    <property type="entry name" value="PROKAR_LIPOPROTEIN"/>
    <property type="match status" value="1"/>
</dbReference>
<dbReference type="RefSeq" id="WP_264712094.1">
    <property type="nucleotide sequence ID" value="NZ_JAPDNT010000001.1"/>
</dbReference>
<protein>
    <recommendedName>
        <fullName evidence="4">Lipoprotein</fullName>
    </recommendedName>
</protein>
<evidence type="ECO:0000313" key="3">
    <source>
        <dbReference type="Proteomes" id="UP001165679"/>
    </source>
</evidence>
<feature type="signal peptide" evidence="1">
    <location>
        <begin position="1"/>
        <end position="16"/>
    </location>
</feature>
<gene>
    <name evidence="2" type="ORF">OL599_02910</name>
</gene>
<evidence type="ECO:0000313" key="2">
    <source>
        <dbReference type="EMBL" id="MCW3473517.1"/>
    </source>
</evidence>
<organism evidence="2 3">
    <name type="scientific">Limobrevibacterium gyesilva</name>
    <dbReference type="NCBI Taxonomy" id="2991712"/>
    <lineage>
        <taxon>Bacteria</taxon>
        <taxon>Pseudomonadati</taxon>
        <taxon>Pseudomonadota</taxon>
        <taxon>Alphaproteobacteria</taxon>
        <taxon>Acetobacterales</taxon>
        <taxon>Acetobacteraceae</taxon>
        <taxon>Limobrevibacterium</taxon>
    </lineage>
</organism>
<evidence type="ECO:0008006" key="4">
    <source>
        <dbReference type="Google" id="ProtNLM"/>
    </source>
</evidence>
<evidence type="ECO:0000256" key="1">
    <source>
        <dbReference type="SAM" id="SignalP"/>
    </source>
</evidence>